<comment type="caution">
    <text evidence="1">The sequence shown here is derived from an EMBL/GenBank/DDBJ whole genome shotgun (WGS) entry which is preliminary data.</text>
</comment>
<dbReference type="Proteomes" id="UP001596142">
    <property type="component" value="Unassembled WGS sequence"/>
</dbReference>
<evidence type="ECO:0000313" key="2">
    <source>
        <dbReference type="Proteomes" id="UP001596142"/>
    </source>
</evidence>
<dbReference type="EMBL" id="JBHSOZ010000003">
    <property type="protein sequence ID" value="MFC5713032.1"/>
    <property type="molecule type" value="Genomic_DNA"/>
</dbReference>
<dbReference type="InterPro" id="IPR019657">
    <property type="entry name" value="ComFB"/>
</dbReference>
<dbReference type="RefSeq" id="WP_385940419.1">
    <property type="nucleotide sequence ID" value="NZ_JBHSOZ010000003.1"/>
</dbReference>
<organism evidence="1 2">
    <name type="scientific">Thalassorhabdus alkalitolerans</name>
    <dbReference type="NCBI Taxonomy" id="2282697"/>
    <lineage>
        <taxon>Bacteria</taxon>
        <taxon>Bacillati</taxon>
        <taxon>Bacillota</taxon>
        <taxon>Bacilli</taxon>
        <taxon>Bacillales</taxon>
        <taxon>Bacillaceae</taxon>
        <taxon>Thalassorhabdus</taxon>
    </lineage>
</organism>
<proteinExistence type="predicted"/>
<reference evidence="2" key="1">
    <citation type="journal article" date="2019" name="Int. J. Syst. Evol. Microbiol.">
        <title>The Global Catalogue of Microorganisms (GCM) 10K type strain sequencing project: providing services to taxonomists for standard genome sequencing and annotation.</title>
        <authorList>
            <consortium name="The Broad Institute Genomics Platform"/>
            <consortium name="The Broad Institute Genome Sequencing Center for Infectious Disease"/>
            <person name="Wu L."/>
            <person name="Ma J."/>
        </authorList>
    </citation>
    <scope>NUCLEOTIDE SEQUENCE [LARGE SCALE GENOMIC DNA]</scope>
    <source>
        <strain evidence="2">CECT 7184</strain>
    </source>
</reference>
<gene>
    <name evidence="1" type="ORF">ACFPU1_09575</name>
</gene>
<dbReference type="Pfam" id="PF10719">
    <property type="entry name" value="ComFB"/>
    <property type="match status" value="1"/>
</dbReference>
<evidence type="ECO:0000313" key="1">
    <source>
        <dbReference type="EMBL" id="MFC5713032.1"/>
    </source>
</evidence>
<sequence>MKNAMEGIVAHILKEHVHHLYLPCTCVECQQDVAALALNQLPPHYVRSTEGEAYIRAKYMEDQEKAVVLGALAKAAIKVSENTSHQ</sequence>
<protein>
    <submittedName>
        <fullName evidence="1">Late competence development ComFB family protein</fullName>
    </submittedName>
</protein>
<keyword evidence="2" id="KW-1185">Reference proteome</keyword>
<accession>A0ABW0YQM1</accession>
<name>A0ABW0YQM1_9BACI</name>